<dbReference type="Gene3D" id="3.40.91.30">
    <property type="match status" value="1"/>
</dbReference>
<dbReference type="EMBL" id="SHME01000003">
    <property type="protein sequence ID" value="TAA19854.1"/>
    <property type="molecule type" value="Genomic_DNA"/>
</dbReference>
<gene>
    <name evidence="1" type="ORF">EA658_09940</name>
</gene>
<protein>
    <recommendedName>
        <fullName evidence="3">DUF1064 domain-containing protein</fullName>
    </recommendedName>
</protein>
<proteinExistence type="predicted"/>
<accession>A0ABY1WEV0</accession>
<name>A0ABY1WEV0_9GAMM</name>
<sequence>MNKTEAAYAAHLELRRQAGEVIWWKFEAVKLQLAKATFLTIDFFVQLATGELEAHEVKGYWEDDARVKVKVAAAMYPFRFLAVQKDGSGWKFEDFG</sequence>
<reference evidence="1 2" key="1">
    <citation type="submission" date="2019-02" db="EMBL/GenBank/DDBJ databases">
        <title>WGS of Pseudoxanthomonas species novum from clinical isolates.</title>
        <authorList>
            <person name="Bernier A.-M."/>
            <person name="Bernard K."/>
            <person name="Vachon A."/>
        </authorList>
    </citation>
    <scope>NUCLEOTIDE SEQUENCE [LARGE SCALE GENOMIC DNA]</scope>
    <source>
        <strain evidence="2">NML 170316</strain>
    </source>
</reference>
<evidence type="ECO:0000313" key="1">
    <source>
        <dbReference type="EMBL" id="TAA19854.1"/>
    </source>
</evidence>
<comment type="caution">
    <text evidence="1">The sequence shown here is derived from an EMBL/GenBank/DDBJ whole genome shotgun (WGS) entry which is preliminary data.</text>
</comment>
<keyword evidence="2" id="KW-1185">Reference proteome</keyword>
<evidence type="ECO:0008006" key="3">
    <source>
        <dbReference type="Google" id="ProtNLM"/>
    </source>
</evidence>
<organism evidence="1 2">
    <name type="scientific">Pseudoxanthomonas winnipegensis</name>
    <dbReference type="NCBI Taxonomy" id="2480810"/>
    <lineage>
        <taxon>Bacteria</taxon>
        <taxon>Pseudomonadati</taxon>
        <taxon>Pseudomonadota</taxon>
        <taxon>Gammaproteobacteria</taxon>
        <taxon>Lysobacterales</taxon>
        <taxon>Lysobacteraceae</taxon>
        <taxon>Pseudoxanthomonas</taxon>
    </lineage>
</organism>
<dbReference type="Proteomes" id="UP000293089">
    <property type="component" value="Unassembled WGS sequence"/>
</dbReference>
<evidence type="ECO:0000313" key="2">
    <source>
        <dbReference type="Proteomes" id="UP000293089"/>
    </source>
</evidence>